<evidence type="ECO:0000259" key="8">
    <source>
        <dbReference type="PROSITE" id="PS50928"/>
    </source>
</evidence>
<dbReference type="GO" id="GO:0015226">
    <property type="term" value="F:carnitine transmembrane transporter activity"/>
    <property type="evidence" value="ECO:0007669"/>
    <property type="project" value="TreeGrafter"/>
</dbReference>
<dbReference type="GO" id="GO:0043190">
    <property type="term" value="C:ATP-binding cassette (ABC) transporter complex"/>
    <property type="evidence" value="ECO:0007669"/>
    <property type="project" value="TreeGrafter"/>
</dbReference>
<reference evidence="9 10" key="1">
    <citation type="submission" date="2016-10" db="EMBL/GenBank/DDBJ databases">
        <title>Comparative genome analysis of multiple Pseudomonas spp. focuses on biocontrol and plant growth promoting traits.</title>
        <authorList>
            <person name="Tao X.-Y."/>
            <person name="Taylor C.G."/>
        </authorList>
    </citation>
    <scope>NUCLEOTIDE SEQUENCE [LARGE SCALE GENOMIC DNA]</scope>
    <source>
        <strain evidence="9 10">38D4</strain>
    </source>
</reference>
<proteinExistence type="inferred from homology"/>
<keyword evidence="4 7" id="KW-0812">Transmembrane</keyword>
<dbReference type="GO" id="GO:0015871">
    <property type="term" value="P:choline transport"/>
    <property type="evidence" value="ECO:0007669"/>
    <property type="project" value="TreeGrafter"/>
</dbReference>
<dbReference type="GO" id="GO:0005275">
    <property type="term" value="F:amine transmembrane transporter activity"/>
    <property type="evidence" value="ECO:0007669"/>
    <property type="project" value="TreeGrafter"/>
</dbReference>
<comment type="caution">
    <text evidence="9">The sequence shown here is derived from an EMBL/GenBank/DDBJ whole genome shotgun (WGS) entry which is preliminary data.</text>
</comment>
<dbReference type="Pfam" id="PF00528">
    <property type="entry name" value="BPD_transp_1"/>
    <property type="match status" value="1"/>
</dbReference>
<keyword evidence="2 7" id="KW-0813">Transport</keyword>
<dbReference type="RefSeq" id="WP_123366530.1">
    <property type="nucleotide sequence ID" value="NZ_MOBO01000013.1"/>
</dbReference>
<keyword evidence="5 7" id="KW-1133">Transmembrane helix</keyword>
<feature type="domain" description="ABC transmembrane type-1" evidence="8">
    <location>
        <begin position="88"/>
        <end position="267"/>
    </location>
</feature>
<dbReference type="Proteomes" id="UP000286351">
    <property type="component" value="Unassembled WGS sequence"/>
</dbReference>
<dbReference type="EMBL" id="MOBO01000013">
    <property type="protein sequence ID" value="RON37844.1"/>
    <property type="molecule type" value="Genomic_DNA"/>
</dbReference>
<evidence type="ECO:0000313" key="10">
    <source>
        <dbReference type="Proteomes" id="UP000286351"/>
    </source>
</evidence>
<feature type="transmembrane region" description="Helical" evidence="7">
    <location>
        <begin position="135"/>
        <end position="162"/>
    </location>
</feature>
<dbReference type="PANTHER" id="PTHR47737:SF1">
    <property type="entry name" value="GLYCINE BETAINE_PROLINE BETAINE TRANSPORT SYSTEM PERMEASE PROTEIN PROW"/>
    <property type="match status" value="1"/>
</dbReference>
<evidence type="ECO:0000256" key="2">
    <source>
        <dbReference type="ARBA" id="ARBA00022448"/>
    </source>
</evidence>
<comment type="subcellular location">
    <subcellularLocation>
        <location evidence="1 7">Cell membrane</location>
        <topology evidence="1 7">Multi-pass membrane protein</topology>
    </subcellularLocation>
</comment>
<comment type="similarity">
    <text evidence="7">Belongs to the binding-protein-dependent transport system permease family.</text>
</comment>
<feature type="transmembrane region" description="Helical" evidence="7">
    <location>
        <begin position="58"/>
        <end position="86"/>
    </location>
</feature>
<name>A0A423JJI2_9PSED</name>
<dbReference type="FunFam" id="1.10.3720.10:FF:000001">
    <property type="entry name" value="Glycine betaine ABC transporter, permease"/>
    <property type="match status" value="1"/>
</dbReference>
<evidence type="ECO:0000256" key="5">
    <source>
        <dbReference type="ARBA" id="ARBA00022989"/>
    </source>
</evidence>
<protein>
    <submittedName>
        <fullName evidence="9">ABC transporter permease</fullName>
    </submittedName>
</protein>
<evidence type="ECO:0000256" key="4">
    <source>
        <dbReference type="ARBA" id="ARBA00022692"/>
    </source>
</evidence>
<dbReference type="AlphaFoldDB" id="A0A423JJI2"/>
<feature type="transmembrane region" description="Helical" evidence="7">
    <location>
        <begin position="92"/>
        <end position="114"/>
    </location>
</feature>
<evidence type="ECO:0000256" key="3">
    <source>
        <dbReference type="ARBA" id="ARBA00022475"/>
    </source>
</evidence>
<accession>A0A423JJI2</accession>
<dbReference type="PROSITE" id="PS50928">
    <property type="entry name" value="ABC_TM1"/>
    <property type="match status" value="1"/>
</dbReference>
<keyword evidence="6 7" id="KW-0472">Membrane</keyword>
<evidence type="ECO:0000256" key="7">
    <source>
        <dbReference type="RuleBase" id="RU363032"/>
    </source>
</evidence>
<feature type="transmembrane region" description="Helical" evidence="7">
    <location>
        <begin position="25"/>
        <end position="46"/>
    </location>
</feature>
<dbReference type="SUPFAM" id="SSF161098">
    <property type="entry name" value="MetI-like"/>
    <property type="match status" value="1"/>
</dbReference>
<organism evidence="9 10">
    <name type="scientific">Pseudomonas brassicacearum</name>
    <dbReference type="NCBI Taxonomy" id="930166"/>
    <lineage>
        <taxon>Bacteria</taxon>
        <taxon>Pseudomonadati</taxon>
        <taxon>Pseudomonadota</taxon>
        <taxon>Gammaproteobacteria</taxon>
        <taxon>Pseudomonadales</taxon>
        <taxon>Pseudomonadaceae</taxon>
        <taxon>Pseudomonas</taxon>
    </lineage>
</organism>
<evidence type="ECO:0000313" key="9">
    <source>
        <dbReference type="EMBL" id="RON37844.1"/>
    </source>
</evidence>
<dbReference type="CDD" id="cd06261">
    <property type="entry name" value="TM_PBP2"/>
    <property type="match status" value="1"/>
</dbReference>
<sequence length="278" mass="29403">MDFRVSPGSIVAPFLSYLNSNFHDGFMAISQFFDVLIGGIVTLLSLGSPEVVIGCLSLVCALVAGWRVGLMTLIGLACCLALGMWAPAVHTIALIIIAVAFSLSIGIFLGVLLSRSERLKILSRPILDVMQTMPPWVYLVPAVVLFGLGAVPALLATIIFGIPPMIRLTILAMSQIPENRLELGAAIGASPREILWKIELPSALPTLLIGVNQCVLLSLGMVVLAGLVGAGGLGSEVTRGLSRMEFGLGVRASLAIVILALIIDRVCRGTIPARYLKH</sequence>
<dbReference type="GO" id="GO:0031460">
    <property type="term" value="P:glycine betaine transport"/>
    <property type="evidence" value="ECO:0007669"/>
    <property type="project" value="TreeGrafter"/>
</dbReference>
<feature type="transmembrane region" description="Helical" evidence="7">
    <location>
        <begin position="246"/>
        <end position="263"/>
    </location>
</feature>
<gene>
    <name evidence="9" type="ORF">BK664_15565</name>
</gene>
<feature type="transmembrane region" description="Helical" evidence="7">
    <location>
        <begin position="207"/>
        <end position="234"/>
    </location>
</feature>
<evidence type="ECO:0000256" key="6">
    <source>
        <dbReference type="ARBA" id="ARBA00023136"/>
    </source>
</evidence>
<evidence type="ECO:0000256" key="1">
    <source>
        <dbReference type="ARBA" id="ARBA00004651"/>
    </source>
</evidence>
<keyword evidence="3" id="KW-1003">Cell membrane</keyword>
<dbReference type="PANTHER" id="PTHR47737">
    <property type="entry name" value="GLYCINE BETAINE/PROLINE BETAINE TRANSPORT SYSTEM PERMEASE PROTEIN PROW"/>
    <property type="match status" value="1"/>
</dbReference>
<dbReference type="InterPro" id="IPR035906">
    <property type="entry name" value="MetI-like_sf"/>
</dbReference>
<dbReference type="InterPro" id="IPR000515">
    <property type="entry name" value="MetI-like"/>
</dbReference>
<dbReference type="Gene3D" id="1.10.3720.10">
    <property type="entry name" value="MetI-like"/>
    <property type="match status" value="1"/>
</dbReference>